<feature type="domain" description="Ig-like" evidence="11">
    <location>
        <begin position="228"/>
        <end position="321"/>
    </location>
</feature>
<feature type="domain" description="Ig-like" evidence="11">
    <location>
        <begin position="324"/>
        <end position="404"/>
    </location>
</feature>
<feature type="domain" description="Ig-like" evidence="11">
    <location>
        <begin position="411"/>
        <end position="495"/>
    </location>
</feature>
<dbReference type="InterPro" id="IPR013151">
    <property type="entry name" value="Immunoglobulin_dom"/>
</dbReference>
<evidence type="ECO:0000256" key="8">
    <source>
        <dbReference type="ARBA" id="ARBA00023180"/>
    </source>
</evidence>
<keyword evidence="5" id="KW-1133">Transmembrane helix</keyword>
<dbReference type="SMART" id="SM00409">
    <property type="entry name" value="IG"/>
    <property type="match status" value="5"/>
</dbReference>
<feature type="domain" description="Ig-like" evidence="11">
    <location>
        <begin position="42"/>
        <end position="129"/>
    </location>
</feature>
<dbReference type="Pfam" id="PF07679">
    <property type="entry name" value="I-set"/>
    <property type="match status" value="1"/>
</dbReference>
<evidence type="ECO:0000256" key="9">
    <source>
        <dbReference type="ARBA" id="ARBA00023319"/>
    </source>
</evidence>
<dbReference type="InterPro" id="IPR009138">
    <property type="entry name" value="Neural_cell_adh"/>
</dbReference>
<dbReference type="GeneID" id="126892761"/>
<evidence type="ECO:0000313" key="12">
    <source>
        <dbReference type="EnsemblMetazoa" id="XP_050518401.1"/>
    </source>
</evidence>
<dbReference type="Gene3D" id="2.60.40.10">
    <property type="entry name" value="Immunoglobulins"/>
    <property type="match status" value="5"/>
</dbReference>
<evidence type="ECO:0000256" key="7">
    <source>
        <dbReference type="ARBA" id="ARBA00023157"/>
    </source>
</evidence>
<keyword evidence="2" id="KW-0812">Transmembrane</keyword>
<dbReference type="PROSITE" id="PS50835">
    <property type="entry name" value="IG_LIKE"/>
    <property type="match status" value="5"/>
</dbReference>
<evidence type="ECO:0000259" key="11">
    <source>
        <dbReference type="PROSITE" id="PS50835"/>
    </source>
</evidence>
<organism evidence="12 13">
    <name type="scientific">Diabrotica virgifera virgifera</name>
    <name type="common">western corn rootworm</name>
    <dbReference type="NCBI Taxonomy" id="50390"/>
    <lineage>
        <taxon>Eukaryota</taxon>
        <taxon>Metazoa</taxon>
        <taxon>Ecdysozoa</taxon>
        <taxon>Arthropoda</taxon>
        <taxon>Hexapoda</taxon>
        <taxon>Insecta</taxon>
        <taxon>Pterygota</taxon>
        <taxon>Neoptera</taxon>
        <taxon>Endopterygota</taxon>
        <taxon>Coleoptera</taxon>
        <taxon>Polyphaga</taxon>
        <taxon>Cucujiformia</taxon>
        <taxon>Chrysomeloidea</taxon>
        <taxon>Chrysomelidae</taxon>
        <taxon>Galerucinae</taxon>
        <taxon>Diabroticina</taxon>
        <taxon>Diabroticites</taxon>
        <taxon>Diabrotica</taxon>
    </lineage>
</organism>
<evidence type="ECO:0000256" key="1">
    <source>
        <dbReference type="ARBA" id="ARBA00004167"/>
    </source>
</evidence>
<feature type="chain" id="PRO_5045429823" description="Ig-like domain-containing protein" evidence="10">
    <location>
        <begin position="23"/>
        <end position="495"/>
    </location>
</feature>
<evidence type="ECO:0000256" key="10">
    <source>
        <dbReference type="SAM" id="SignalP"/>
    </source>
</evidence>
<proteinExistence type="predicted"/>
<evidence type="ECO:0000256" key="5">
    <source>
        <dbReference type="ARBA" id="ARBA00022989"/>
    </source>
</evidence>
<dbReference type="InterPro" id="IPR013783">
    <property type="entry name" value="Ig-like_fold"/>
</dbReference>
<dbReference type="PANTHER" id="PTHR12231">
    <property type="entry name" value="CTX-RELATED TYPE I TRANSMEMBRANE PROTEIN"/>
    <property type="match status" value="1"/>
</dbReference>
<accession>A0ABM5L7I5</accession>
<dbReference type="Proteomes" id="UP001652700">
    <property type="component" value="Unplaced"/>
</dbReference>
<evidence type="ECO:0000256" key="3">
    <source>
        <dbReference type="ARBA" id="ARBA00022729"/>
    </source>
</evidence>
<keyword evidence="13" id="KW-1185">Reference proteome</keyword>
<feature type="domain" description="Ig-like" evidence="11">
    <location>
        <begin position="141"/>
        <end position="223"/>
    </location>
</feature>
<dbReference type="InterPro" id="IPR036179">
    <property type="entry name" value="Ig-like_dom_sf"/>
</dbReference>
<dbReference type="InterPro" id="IPR013098">
    <property type="entry name" value="Ig_I-set"/>
</dbReference>
<dbReference type="InterPro" id="IPR003598">
    <property type="entry name" value="Ig_sub2"/>
</dbReference>
<keyword evidence="3 10" id="KW-0732">Signal</keyword>
<reference evidence="12" key="1">
    <citation type="submission" date="2025-05" db="UniProtKB">
        <authorList>
            <consortium name="EnsemblMetazoa"/>
        </authorList>
    </citation>
    <scope>IDENTIFICATION</scope>
</reference>
<keyword evidence="9" id="KW-0393">Immunoglobulin domain</keyword>
<dbReference type="InterPro" id="IPR003599">
    <property type="entry name" value="Ig_sub"/>
</dbReference>
<evidence type="ECO:0000256" key="2">
    <source>
        <dbReference type="ARBA" id="ARBA00022692"/>
    </source>
</evidence>
<dbReference type="InterPro" id="IPR051170">
    <property type="entry name" value="Neural/epithelial_adhesion"/>
</dbReference>
<sequence length="495" mass="54558">MMSKSLNLIVLYIYLILESSYGDGDTKDVQGENWRDNQPSRPDYTKTVVPIDPFYPELRAVLGGTFELPCSTINAYGVKFNVSWSRKANLPLTNSSRQQNGVLYIDNVEKEAQGEYICTTFDSSNRTILDTKYYITVMIPPTITVTLRELEAYPGEHTYINCSATGDQPIEIYWLRWGSAIPSSVYTRYGYISFNSTQLEDAGRYLCVARNRAGNATAEVVVKVEVAPKITLTSSTGHTNSSNSRIVAHPGEFHFINCSATGDQPMEISWSSLGRDFSSSVYTKDGYISFNSTQLQDAGRYICVATNRPGKAGAVADFIVEVPPSIKLSSTTIELRQGESGFVDCYATGDQPIDISWSVPGGILPDSVYIRDRVIGFKNIQKQDAGRYLCVAKNRAGKESAEVNVIVKVPPTITLSSYRLVTYVGAYPSVTCSATGDPTIELYWLPYQRTLPGSVYIQNGYIGFNYITSAHAGSYICLARNPNGIATARLEVIVT</sequence>
<evidence type="ECO:0000256" key="6">
    <source>
        <dbReference type="ARBA" id="ARBA00023136"/>
    </source>
</evidence>
<keyword evidence="4" id="KW-0677">Repeat</keyword>
<evidence type="ECO:0000256" key="4">
    <source>
        <dbReference type="ARBA" id="ARBA00022737"/>
    </source>
</evidence>
<comment type="subcellular location">
    <subcellularLocation>
        <location evidence="1">Membrane</location>
        <topology evidence="1">Single-pass membrane protein</topology>
    </subcellularLocation>
</comment>
<name>A0ABM5L7I5_DIAVI</name>
<dbReference type="PANTHER" id="PTHR12231:SF253">
    <property type="entry name" value="DPR-INTERACTING PROTEIN ETA, ISOFORM B-RELATED"/>
    <property type="match status" value="1"/>
</dbReference>
<dbReference type="Pfam" id="PF13927">
    <property type="entry name" value="Ig_3"/>
    <property type="match status" value="2"/>
</dbReference>
<keyword evidence="8" id="KW-0325">Glycoprotein</keyword>
<evidence type="ECO:0000313" key="13">
    <source>
        <dbReference type="Proteomes" id="UP001652700"/>
    </source>
</evidence>
<keyword evidence="6" id="KW-0472">Membrane</keyword>
<dbReference type="SMART" id="SM00408">
    <property type="entry name" value="IGc2"/>
    <property type="match status" value="5"/>
</dbReference>
<feature type="signal peptide" evidence="10">
    <location>
        <begin position="1"/>
        <end position="22"/>
    </location>
</feature>
<keyword evidence="7" id="KW-1015">Disulfide bond</keyword>
<dbReference type="InterPro" id="IPR007110">
    <property type="entry name" value="Ig-like_dom"/>
</dbReference>
<dbReference type="RefSeq" id="XP_050518401.1">
    <property type="nucleotide sequence ID" value="XM_050662444.1"/>
</dbReference>
<dbReference type="SUPFAM" id="SSF48726">
    <property type="entry name" value="Immunoglobulin"/>
    <property type="match status" value="5"/>
</dbReference>
<dbReference type="Pfam" id="PF00047">
    <property type="entry name" value="ig"/>
    <property type="match status" value="1"/>
</dbReference>
<dbReference type="CDD" id="cd00096">
    <property type="entry name" value="Ig"/>
    <property type="match status" value="1"/>
</dbReference>
<dbReference type="PRINTS" id="PR01838">
    <property type="entry name" value="NCAMFAMILY"/>
</dbReference>
<dbReference type="EnsemblMetazoa" id="XM_050662444.1">
    <property type="protein sequence ID" value="XP_050518401.1"/>
    <property type="gene ID" value="LOC126892761"/>
</dbReference>
<protein>
    <recommendedName>
        <fullName evidence="11">Ig-like domain-containing protein</fullName>
    </recommendedName>
</protein>